<comment type="pathway">
    <text evidence="2">Protein modification; protein ubiquitination.</text>
</comment>
<dbReference type="InterPro" id="IPR013083">
    <property type="entry name" value="Znf_RING/FYVE/PHD"/>
</dbReference>
<accession>A0A8J5GN82</accession>
<dbReference type="EC" id="2.3.2.27" evidence="3"/>
<keyword evidence="6 9" id="KW-0863">Zinc-finger</keyword>
<dbReference type="Gene3D" id="3.30.40.10">
    <property type="entry name" value="Zinc/RING finger domain, C3HC4 (zinc finger)"/>
    <property type="match status" value="1"/>
</dbReference>
<gene>
    <name evidence="12" type="ORF">ZIOFF_027632</name>
</gene>
<dbReference type="GO" id="GO:0008270">
    <property type="term" value="F:zinc ion binding"/>
    <property type="evidence" value="ECO:0007669"/>
    <property type="project" value="UniProtKB-KW"/>
</dbReference>
<keyword evidence="13" id="KW-1185">Reference proteome</keyword>
<dbReference type="InterPro" id="IPR001841">
    <property type="entry name" value="Znf_RING"/>
</dbReference>
<dbReference type="PANTHER" id="PTHR22937">
    <property type="entry name" value="E3 UBIQUITIN-PROTEIN LIGASE RNF165"/>
    <property type="match status" value="1"/>
</dbReference>
<dbReference type="FunFam" id="3.30.40.10:FF:000309">
    <property type="entry name" value="E3 ubiquitin-protein ligase MBR2"/>
    <property type="match status" value="1"/>
</dbReference>
<dbReference type="EMBL" id="JACMSC010000008">
    <property type="protein sequence ID" value="KAG6509632.1"/>
    <property type="molecule type" value="Genomic_DNA"/>
</dbReference>
<dbReference type="PANTHER" id="PTHR22937:SF213">
    <property type="entry name" value="RING-TYPE E3 UBIQUITIN TRANSFERASE"/>
    <property type="match status" value="1"/>
</dbReference>
<dbReference type="InterPro" id="IPR045191">
    <property type="entry name" value="MBR1/2-like"/>
</dbReference>
<comment type="caution">
    <text evidence="12">The sequence shown here is derived from an EMBL/GenBank/DDBJ whole genome shotgun (WGS) entry which is preliminary data.</text>
</comment>
<evidence type="ECO:0000256" key="5">
    <source>
        <dbReference type="ARBA" id="ARBA00022723"/>
    </source>
</evidence>
<dbReference type="GO" id="GO:0061630">
    <property type="term" value="F:ubiquitin protein ligase activity"/>
    <property type="evidence" value="ECO:0007669"/>
    <property type="project" value="UniProtKB-EC"/>
</dbReference>
<keyword evidence="7" id="KW-0833">Ubl conjugation pathway</keyword>
<evidence type="ECO:0000256" key="8">
    <source>
        <dbReference type="ARBA" id="ARBA00022833"/>
    </source>
</evidence>
<dbReference type="PROSITE" id="PS50089">
    <property type="entry name" value="ZF_RING_2"/>
    <property type="match status" value="1"/>
</dbReference>
<feature type="domain" description="RING-type" evidence="11">
    <location>
        <begin position="480"/>
        <end position="521"/>
    </location>
</feature>
<feature type="region of interest" description="Disordered" evidence="10">
    <location>
        <begin position="85"/>
        <end position="109"/>
    </location>
</feature>
<evidence type="ECO:0000256" key="6">
    <source>
        <dbReference type="ARBA" id="ARBA00022771"/>
    </source>
</evidence>
<sequence>MDQKNLRNELVPVSAESEDLLDNSRLSSGTVSCENEASQENASLNIAHRDSSYNTGHAELSRQVPESGLHSEISNPSLTLCQQVSFPENSSGGSSSRASFSNNDGEEQNVAECYSDKRKNIERDLGECSESQNSSNLNEGVNHAGNEINARISSVQRDGTFDHTSSVCEARTSEWFQRNTRRRISHVDGANASAHDIWSQYNNINHNPLSPQSSSALVLPNQPMYVRFLGSNLEPYRQHHVRSVVPSQFRQSGISRMEIGSSSGSRADVVDRATAELHLLCVPINISGQVFVLPIAIRNMIQDQTTSASASGNPVLFGNSLLTSQAVIEFGVYSLEGANWLAYLNQHQISSAVSRVQQLISSGALGIPMIADIFAAAAREGRNWMSAIQDIMHLIRQGDNVLREEALRAWSAFLGINLQDSYRYMRMDVDNMSYEELLALENRIGSVNTGLSDDKIHHCLQQCKYVSTVSETSAAEVEPCCICQEEFTEGEELGRLDCGHNFHYACIKQWLTIKNLCPICKITAFGKMDE</sequence>
<reference evidence="12 13" key="1">
    <citation type="submission" date="2020-08" db="EMBL/GenBank/DDBJ databases">
        <title>Plant Genome Project.</title>
        <authorList>
            <person name="Zhang R.-G."/>
        </authorList>
    </citation>
    <scope>NUCLEOTIDE SEQUENCE [LARGE SCALE GENOMIC DNA]</scope>
    <source>
        <tissue evidence="12">Rhizome</tissue>
    </source>
</reference>
<evidence type="ECO:0000256" key="1">
    <source>
        <dbReference type="ARBA" id="ARBA00000900"/>
    </source>
</evidence>
<organism evidence="12 13">
    <name type="scientific">Zingiber officinale</name>
    <name type="common">Ginger</name>
    <name type="synonym">Amomum zingiber</name>
    <dbReference type="NCBI Taxonomy" id="94328"/>
    <lineage>
        <taxon>Eukaryota</taxon>
        <taxon>Viridiplantae</taxon>
        <taxon>Streptophyta</taxon>
        <taxon>Embryophyta</taxon>
        <taxon>Tracheophyta</taxon>
        <taxon>Spermatophyta</taxon>
        <taxon>Magnoliopsida</taxon>
        <taxon>Liliopsida</taxon>
        <taxon>Zingiberales</taxon>
        <taxon>Zingiberaceae</taxon>
        <taxon>Zingiber</taxon>
    </lineage>
</organism>
<protein>
    <recommendedName>
        <fullName evidence="3">RING-type E3 ubiquitin transferase</fullName>
        <ecNumber evidence="3">2.3.2.27</ecNumber>
    </recommendedName>
</protein>
<dbReference type="GO" id="GO:0043161">
    <property type="term" value="P:proteasome-mediated ubiquitin-dependent protein catabolic process"/>
    <property type="evidence" value="ECO:0007669"/>
    <property type="project" value="UniProtKB-ARBA"/>
</dbReference>
<feature type="region of interest" description="Disordered" evidence="10">
    <location>
        <begin position="1"/>
        <end position="39"/>
    </location>
</feature>
<dbReference type="Proteomes" id="UP000734854">
    <property type="component" value="Unassembled WGS sequence"/>
</dbReference>
<evidence type="ECO:0000256" key="10">
    <source>
        <dbReference type="SAM" id="MobiDB-lite"/>
    </source>
</evidence>
<evidence type="ECO:0000259" key="11">
    <source>
        <dbReference type="PROSITE" id="PS50089"/>
    </source>
</evidence>
<feature type="compositionally biased region" description="Low complexity" evidence="10">
    <location>
        <begin position="89"/>
        <end position="103"/>
    </location>
</feature>
<dbReference type="Pfam" id="PF13639">
    <property type="entry name" value="zf-RING_2"/>
    <property type="match status" value="1"/>
</dbReference>
<evidence type="ECO:0000313" key="12">
    <source>
        <dbReference type="EMBL" id="KAG6509632.1"/>
    </source>
</evidence>
<comment type="catalytic activity">
    <reaction evidence="1">
        <text>S-ubiquitinyl-[E2 ubiquitin-conjugating enzyme]-L-cysteine + [acceptor protein]-L-lysine = [E2 ubiquitin-conjugating enzyme]-L-cysteine + N(6)-ubiquitinyl-[acceptor protein]-L-lysine.</text>
        <dbReference type="EC" id="2.3.2.27"/>
    </reaction>
</comment>
<dbReference type="SMART" id="SM00184">
    <property type="entry name" value="RING"/>
    <property type="match status" value="1"/>
</dbReference>
<evidence type="ECO:0000256" key="7">
    <source>
        <dbReference type="ARBA" id="ARBA00022786"/>
    </source>
</evidence>
<keyword evidence="5" id="KW-0479">Metal-binding</keyword>
<keyword evidence="8" id="KW-0862">Zinc</keyword>
<proteinExistence type="predicted"/>
<evidence type="ECO:0000256" key="2">
    <source>
        <dbReference type="ARBA" id="ARBA00004906"/>
    </source>
</evidence>
<dbReference type="AlphaFoldDB" id="A0A8J5GN82"/>
<evidence type="ECO:0000256" key="9">
    <source>
        <dbReference type="PROSITE-ProRule" id="PRU00175"/>
    </source>
</evidence>
<dbReference type="SUPFAM" id="SSF57850">
    <property type="entry name" value="RING/U-box"/>
    <property type="match status" value="1"/>
</dbReference>
<evidence type="ECO:0000256" key="4">
    <source>
        <dbReference type="ARBA" id="ARBA00022679"/>
    </source>
</evidence>
<dbReference type="GO" id="GO:0010228">
    <property type="term" value="P:vegetative to reproductive phase transition of meristem"/>
    <property type="evidence" value="ECO:0007669"/>
    <property type="project" value="UniProtKB-ARBA"/>
</dbReference>
<evidence type="ECO:0000256" key="3">
    <source>
        <dbReference type="ARBA" id="ARBA00012483"/>
    </source>
</evidence>
<name>A0A8J5GN82_ZINOF</name>
<keyword evidence="4" id="KW-0808">Transferase</keyword>
<evidence type="ECO:0000313" key="13">
    <source>
        <dbReference type="Proteomes" id="UP000734854"/>
    </source>
</evidence>
<feature type="compositionally biased region" description="Polar residues" evidence="10">
    <location>
        <begin position="24"/>
        <end position="39"/>
    </location>
</feature>